<dbReference type="EMBL" id="AMZH03000231">
    <property type="protein sequence ID" value="RRT84802.1"/>
    <property type="molecule type" value="Genomic_DNA"/>
</dbReference>
<protein>
    <submittedName>
        <fullName evidence="1">Uncharacterized protein</fullName>
    </submittedName>
</protein>
<comment type="caution">
    <text evidence="1">The sequence shown here is derived from an EMBL/GenBank/DDBJ whole genome shotgun (WGS) entry which is preliminary data.</text>
</comment>
<evidence type="ECO:0000313" key="1">
    <source>
        <dbReference type="EMBL" id="RRT84802.1"/>
    </source>
</evidence>
<dbReference type="AlphaFoldDB" id="A0A427B8J1"/>
<dbReference type="Proteomes" id="UP000287651">
    <property type="component" value="Unassembled WGS sequence"/>
</dbReference>
<name>A0A427B8J1_ENSVE</name>
<accession>A0A427B8J1</accession>
<gene>
    <name evidence="1" type="ORF">B296_00003275</name>
</gene>
<organism evidence="1 2">
    <name type="scientific">Ensete ventricosum</name>
    <name type="common">Abyssinian banana</name>
    <name type="synonym">Musa ensete</name>
    <dbReference type="NCBI Taxonomy" id="4639"/>
    <lineage>
        <taxon>Eukaryota</taxon>
        <taxon>Viridiplantae</taxon>
        <taxon>Streptophyta</taxon>
        <taxon>Embryophyta</taxon>
        <taxon>Tracheophyta</taxon>
        <taxon>Spermatophyta</taxon>
        <taxon>Magnoliopsida</taxon>
        <taxon>Liliopsida</taxon>
        <taxon>Zingiberales</taxon>
        <taxon>Musaceae</taxon>
        <taxon>Ensete</taxon>
    </lineage>
</organism>
<evidence type="ECO:0000313" key="2">
    <source>
        <dbReference type="Proteomes" id="UP000287651"/>
    </source>
</evidence>
<reference evidence="1 2" key="1">
    <citation type="journal article" date="2014" name="Agronomy (Basel)">
        <title>A Draft Genome Sequence for Ensete ventricosum, the Drought-Tolerant Tree Against Hunger.</title>
        <authorList>
            <person name="Harrison J."/>
            <person name="Moore K.A."/>
            <person name="Paszkiewicz K."/>
            <person name="Jones T."/>
            <person name="Grant M."/>
            <person name="Ambacheew D."/>
            <person name="Muzemil S."/>
            <person name="Studholme D.J."/>
        </authorList>
    </citation>
    <scope>NUCLEOTIDE SEQUENCE [LARGE SCALE GENOMIC DNA]</scope>
</reference>
<sequence length="62" mass="7138">MDSSSSASSSSGLPAGSEWRSRVDWKREVLWLEVHFYLLRFSQVVLLGLLLQERRSIAEELE</sequence>
<proteinExistence type="predicted"/>